<comment type="subcellular location">
    <subcellularLocation>
        <location evidence="1">Nucleus</location>
    </subcellularLocation>
</comment>
<keyword evidence="4" id="KW-0812">Transmembrane</keyword>
<name>A0AAN9R5P2_CANGL</name>
<feature type="compositionally biased region" description="Low complexity" evidence="3">
    <location>
        <begin position="75"/>
        <end position="89"/>
    </location>
</feature>
<dbReference type="PANTHER" id="PTHR33172:SF96">
    <property type="entry name" value="PROTEIN OXIDATIVE STRESS 3 LIKE 3"/>
    <property type="match status" value="1"/>
</dbReference>
<organism evidence="5 6">
    <name type="scientific">Canavalia gladiata</name>
    <name type="common">Sword bean</name>
    <name type="synonym">Dolichos gladiatus</name>
    <dbReference type="NCBI Taxonomy" id="3824"/>
    <lineage>
        <taxon>Eukaryota</taxon>
        <taxon>Viridiplantae</taxon>
        <taxon>Streptophyta</taxon>
        <taxon>Embryophyta</taxon>
        <taxon>Tracheophyta</taxon>
        <taxon>Spermatophyta</taxon>
        <taxon>Magnoliopsida</taxon>
        <taxon>eudicotyledons</taxon>
        <taxon>Gunneridae</taxon>
        <taxon>Pentapetalae</taxon>
        <taxon>rosids</taxon>
        <taxon>fabids</taxon>
        <taxon>Fabales</taxon>
        <taxon>Fabaceae</taxon>
        <taxon>Papilionoideae</taxon>
        <taxon>50 kb inversion clade</taxon>
        <taxon>NPAAA clade</taxon>
        <taxon>indigoferoid/millettioid clade</taxon>
        <taxon>Phaseoleae</taxon>
        <taxon>Canavalia</taxon>
    </lineage>
</organism>
<dbReference type="GO" id="GO:0006950">
    <property type="term" value="P:response to stress"/>
    <property type="evidence" value="ECO:0007669"/>
    <property type="project" value="UniProtKB-ARBA"/>
</dbReference>
<evidence type="ECO:0000256" key="1">
    <source>
        <dbReference type="ARBA" id="ARBA00004123"/>
    </source>
</evidence>
<dbReference type="Proteomes" id="UP001367508">
    <property type="component" value="Unassembled WGS sequence"/>
</dbReference>
<protein>
    <submittedName>
        <fullName evidence="5">Uncharacterized protein</fullName>
    </submittedName>
</protein>
<feature type="region of interest" description="Disordered" evidence="3">
    <location>
        <begin position="69"/>
        <end position="113"/>
    </location>
</feature>
<dbReference type="EMBL" id="JAYMYQ010000001">
    <property type="protein sequence ID" value="KAK7363305.1"/>
    <property type="molecule type" value="Genomic_DNA"/>
</dbReference>
<evidence type="ECO:0000313" key="5">
    <source>
        <dbReference type="EMBL" id="KAK7363305.1"/>
    </source>
</evidence>
<keyword evidence="4" id="KW-0472">Membrane</keyword>
<accession>A0AAN9R5P2</accession>
<keyword evidence="6" id="KW-1185">Reference proteome</keyword>
<evidence type="ECO:0000256" key="2">
    <source>
        <dbReference type="ARBA" id="ARBA00023242"/>
    </source>
</evidence>
<reference evidence="5 6" key="1">
    <citation type="submission" date="2024-01" db="EMBL/GenBank/DDBJ databases">
        <title>The genomes of 5 underutilized Papilionoideae crops provide insights into root nodulation and disease resistanc.</title>
        <authorList>
            <person name="Jiang F."/>
        </authorList>
    </citation>
    <scope>NUCLEOTIDE SEQUENCE [LARGE SCALE GENOMIC DNA]</scope>
    <source>
        <strain evidence="5">LVBAO_FW01</strain>
        <tissue evidence="5">Leaves</tissue>
    </source>
</reference>
<proteinExistence type="predicted"/>
<keyword evidence="4" id="KW-1133">Transmembrane helix</keyword>
<evidence type="ECO:0000256" key="3">
    <source>
        <dbReference type="SAM" id="MobiDB-lite"/>
    </source>
</evidence>
<feature type="compositionally biased region" description="Acidic residues" evidence="3">
    <location>
        <begin position="90"/>
        <end position="99"/>
    </location>
</feature>
<feature type="compositionally biased region" description="Low complexity" evidence="3">
    <location>
        <begin position="231"/>
        <end position="255"/>
    </location>
</feature>
<dbReference type="PANTHER" id="PTHR33172">
    <property type="entry name" value="OS08G0516900 PROTEIN"/>
    <property type="match status" value="1"/>
</dbReference>
<gene>
    <name evidence="5" type="ORF">VNO77_05441</name>
</gene>
<feature type="region of interest" description="Disordered" evidence="3">
    <location>
        <begin position="204"/>
        <end position="255"/>
    </location>
</feature>
<dbReference type="GO" id="GO:0005634">
    <property type="term" value="C:nucleus"/>
    <property type="evidence" value="ECO:0007669"/>
    <property type="project" value="UniProtKB-SubCell"/>
</dbReference>
<feature type="compositionally biased region" description="Low complexity" evidence="3">
    <location>
        <begin position="204"/>
        <end position="218"/>
    </location>
</feature>
<dbReference type="AlphaFoldDB" id="A0AAN9R5P2"/>
<comment type="caution">
    <text evidence="5">The sequence shown here is derived from an EMBL/GenBank/DDBJ whole genome shotgun (WGS) entry which is preliminary data.</text>
</comment>
<evidence type="ECO:0000256" key="4">
    <source>
        <dbReference type="SAM" id="Phobius"/>
    </source>
</evidence>
<keyword evidence="2" id="KW-0539">Nucleus</keyword>
<feature type="transmembrane region" description="Helical" evidence="4">
    <location>
        <begin position="12"/>
        <end position="35"/>
    </location>
</feature>
<dbReference type="InterPro" id="IPR051992">
    <property type="entry name" value="OxStress_Response_Reg"/>
</dbReference>
<evidence type="ECO:0000313" key="6">
    <source>
        <dbReference type="Proteomes" id="UP001367508"/>
    </source>
</evidence>
<sequence length="289" mass="31149">MCTSQDIYTPQLIPYLSAVPSLISFHTVHFFFSLLSQTMPLALQSNNPELSIGRSPFAHCVSICDRDFPEDDSDSSGSSSIGRNSTSSEDSSDREDSGEVEVQSSFKGPLDTINDLEDDLPVKKGISKFYSGKSKSFTSLADAATATCVQDIVKPEDPYAKKRKNLLVRNMLIERSRSCADNIGGISKRQANIGRGTSCLTLSSLSSSEEGRNSTSISPPCPLPPLHPHANRSSNRPSANASMPQPSNSNARNSSWRSYSWSDLQSVAAEAHDISGLAICSGNKGNKVH</sequence>